<feature type="region of interest" description="Disordered" evidence="6">
    <location>
        <begin position="1"/>
        <end position="23"/>
    </location>
</feature>
<feature type="transmembrane region" description="Helical" evidence="7">
    <location>
        <begin position="116"/>
        <end position="135"/>
    </location>
</feature>
<sequence>MSRAVDESAEGNGDEGNGGEGNGGGLTLPPLGLKDIARALVGLVLVVLLIAYGLPYFLDTSWAEIWTQLSRVRAPHAVAMAALLVGALVSYTWVLTGSLPGLGHRQGFKANAVSSLVANVLPLGAAIGFALQFMMYRSWGFLKREISSSLLVTGLWNLLARIALPVIGCLVLVAGPIDAPRIIINGALLAGVAGTGVLVVAALMVFSDTVSAQIVKLVHTAAGWFGRGARPRGLDQIITDQRHRIASVVRHGGLEMTLGMAGQFVLLFGLYWLAARSVGLDLPLAELIAAYTFRQMLTAVAVTPGGLGVTEVGTAGLLVILGGSAGAASATALLYAIYAHLVVVPFGVVALVAWRVEGRRAAVP</sequence>
<evidence type="ECO:0000256" key="5">
    <source>
        <dbReference type="ARBA" id="ARBA00023136"/>
    </source>
</evidence>
<organism evidence="8 9">
    <name type="scientific">Ornithinimicrobium pratense</name>
    <dbReference type="NCBI Taxonomy" id="2593973"/>
    <lineage>
        <taxon>Bacteria</taxon>
        <taxon>Bacillati</taxon>
        <taxon>Actinomycetota</taxon>
        <taxon>Actinomycetes</taxon>
        <taxon>Micrococcales</taxon>
        <taxon>Ornithinimicrobiaceae</taxon>
        <taxon>Ornithinimicrobium</taxon>
    </lineage>
</organism>
<reference evidence="8 9" key="1">
    <citation type="submission" date="2019-09" db="EMBL/GenBank/DDBJ databases">
        <title>Serinicoccus pratensis sp. nov., isolated from meadow soil.</title>
        <authorList>
            <person name="Zhang W."/>
        </authorList>
    </citation>
    <scope>NUCLEOTIDE SEQUENCE [LARGE SCALE GENOMIC DNA]</scope>
    <source>
        <strain evidence="8 9">W204</strain>
    </source>
</reference>
<keyword evidence="3 7" id="KW-0812">Transmembrane</keyword>
<feature type="transmembrane region" description="Helical" evidence="7">
    <location>
        <begin position="296"/>
        <end position="321"/>
    </location>
</feature>
<evidence type="ECO:0000256" key="7">
    <source>
        <dbReference type="SAM" id="Phobius"/>
    </source>
</evidence>
<evidence type="ECO:0000256" key="2">
    <source>
        <dbReference type="ARBA" id="ARBA00022475"/>
    </source>
</evidence>
<comment type="subcellular location">
    <subcellularLocation>
        <location evidence="1">Cell membrane</location>
        <topology evidence="1">Multi-pass membrane protein</topology>
    </subcellularLocation>
</comment>
<evidence type="ECO:0000256" key="3">
    <source>
        <dbReference type="ARBA" id="ARBA00022692"/>
    </source>
</evidence>
<feature type="transmembrane region" description="Helical" evidence="7">
    <location>
        <begin position="333"/>
        <end position="354"/>
    </location>
</feature>
<evidence type="ECO:0000313" key="9">
    <source>
        <dbReference type="Proteomes" id="UP000326546"/>
    </source>
</evidence>
<dbReference type="AlphaFoldDB" id="A0A5J6V5U7"/>
<dbReference type="EMBL" id="CP044427">
    <property type="protein sequence ID" value="QFG69138.1"/>
    <property type="molecule type" value="Genomic_DNA"/>
</dbReference>
<dbReference type="RefSeq" id="WP_158061521.1">
    <property type="nucleotide sequence ID" value="NZ_CP044427.1"/>
</dbReference>
<evidence type="ECO:0000256" key="1">
    <source>
        <dbReference type="ARBA" id="ARBA00004651"/>
    </source>
</evidence>
<feature type="transmembrane region" description="Helical" evidence="7">
    <location>
        <begin position="36"/>
        <end position="57"/>
    </location>
</feature>
<dbReference type="KEGG" id="serw:FY030_10855"/>
<evidence type="ECO:0000256" key="4">
    <source>
        <dbReference type="ARBA" id="ARBA00022989"/>
    </source>
</evidence>
<name>A0A5J6V5U7_9MICO</name>
<proteinExistence type="predicted"/>
<keyword evidence="4 7" id="KW-1133">Transmembrane helix</keyword>
<dbReference type="OrthoDB" id="5182677at2"/>
<dbReference type="InterPro" id="IPR022791">
    <property type="entry name" value="L-PG_synthase/AglD"/>
</dbReference>
<feature type="compositionally biased region" description="Gly residues" evidence="6">
    <location>
        <begin position="14"/>
        <end position="23"/>
    </location>
</feature>
<dbReference type="Proteomes" id="UP000326546">
    <property type="component" value="Chromosome"/>
</dbReference>
<dbReference type="GO" id="GO:0005886">
    <property type="term" value="C:plasma membrane"/>
    <property type="evidence" value="ECO:0007669"/>
    <property type="project" value="UniProtKB-SubCell"/>
</dbReference>
<keyword evidence="9" id="KW-1185">Reference proteome</keyword>
<feature type="transmembrane region" description="Helical" evidence="7">
    <location>
        <begin position="256"/>
        <end position="275"/>
    </location>
</feature>
<keyword evidence="2" id="KW-1003">Cell membrane</keyword>
<gene>
    <name evidence="8" type="ORF">FY030_10855</name>
</gene>
<protein>
    <submittedName>
        <fullName evidence="8">Flippase-like domain-containing protein</fullName>
    </submittedName>
</protein>
<feature type="transmembrane region" description="Helical" evidence="7">
    <location>
        <begin position="155"/>
        <end position="175"/>
    </location>
</feature>
<evidence type="ECO:0000256" key="6">
    <source>
        <dbReference type="SAM" id="MobiDB-lite"/>
    </source>
</evidence>
<dbReference type="PANTHER" id="PTHR39087:SF2">
    <property type="entry name" value="UPF0104 MEMBRANE PROTEIN MJ1595"/>
    <property type="match status" value="1"/>
</dbReference>
<evidence type="ECO:0000313" key="8">
    <source>
        <dbReference type="EMBL" id="QFG69138.1"/>
    </source>
</evidence>
<feature type="transmembrane region" description="Helical" evidence="7">
    <location>
        <begin position="77"/>
        <end position="95"/>
    </location>
</feature>
<dbReference type="PANTHER" id="PTHR39087">
    <property type="entry name" value="UPF0104 MEMBRANE PROTEIN MJ1595"/>
    <property type="match status" value="1"/>
</dbReference>
<accession>A0A5J6V5U7</accession>
<dbReference type="Pfam" id="PF03706">
    <property type="entry name" value="LPG_synthase_TM"/>
    <property type="match status" value="1"/>
</dbReference>
<feature type="transmembrane region" description="Helical" evidence="7">
    <location>
        <begin position="182"/>
        <end position="206"/>
    </location>
</feature>
<keyword evidence="5 7" id="KW-0472">Membrane</keyword>